<dbReference type="PANTHER" id="PTHR40459">
    <property type="entry name" value="CONSERVED HYPOTHETICAL ALANINE AND LEUCINE RICH PROTEIN"/>
    <property type="match status" value="1"/>
</dbReference>
<dbReference type="Proteomes" id="UP000176050">
    <property type="component" value="Chromosome"/>
</dbReference>
<dbReference type="Pfam" id="PF03807">
    <property type="entry name" value="F420_oxidored"/>
    <property type="match status" value="1"/>
</dbReference>
<dbReference type="InterPro" id="IPR036291">
    <property type="entry name" value="NAD(P)-bd_dom_sf"/>
</dbReference>
<dbReference type="STRING" id="1850246.LPB138_01700"/>
<sequence>MIKVVIFGSGNVATHLTRAFIKAKDVNLVQVYSRTIENILYLTKKVAITDSLKKLKDADIYIIAISDDAISDFSKELILNDKLVVHTSGSVKMNDLNSESNKGVFYPLQTFSTTKKISFKKVPICIESERKEDLIILEKLGSSISKNVYLIDSKQRQKLHLAAVFVNNFVNHLYTIGNKICQDNKVPFQVLQPLIKETADKVQHINPKEAQTGPAQRNDQSTIAKHLSQLDNNQKEIYKILTDSIKKSHN</sequence>
<dbReference type="Gene3D" id="1.10.1040.20">
    <property type="entry name" value="ProC-like, C-terminal domain"/>
    <property type="match status" value="1"/>
</dbReference>
<proteinExistence type="predicted"/>
<reference evidence="3 4" key="1">
    <citation type="submission" date="2016-10" db="EMBL/GenBank/DDBJ databases">
        <title>Lutibacter sp. LPB0138, isolated from marine gastropod.</title>
        <authorList>
            <person name="Kim E."/>
            <person name="Yi H."/>
        </authorList>
    </citation>
    <scope>NUCLEOTIDE SEQUENCE [LARGE SCALE GENOMIC DNA]</scope>
    <source>
        <strain evidence="3 4">LPB0138</strain>
    </source>
</reference>
<evidence type="ECO:0008006" key="5">
    <source>
        <dbReference type="Google" id="ProtNLM"/>
    </source>
</evidence>
<dbReference type="InterPro" id="IPR008927">
    <property type="entry name" value="6-PGluconate_DH-like_C_sf"/>
</dbReference>
<evidence type="ECO:0000313" key="4">
    <source>
        <dbReference type="Proteomes" id="UP000176050"/>
    </source>
</evidence>
<keyword evidence="4" id="KW-1185">Reference proteome</keyword>
<name>A0A1D8P4J1_9FLAO</name>
<accession>A0A1D8P4J1</accession>
<dbReference type="InterPro" id="IPR028939">
    <property type="entry name" value="P5C_Rdtase_cat_N"/>
</dbReference>
<feature type="domain" description="Pyrroline-5-carboxylate reductase catalytic N-terminal" evidence="1">
    <location>
        <begin position="3"/>
        <end position="87"/>
    </location>
</feature>
<dbReference type="EMBL" id="CP017478">
    <property type="protein sequence ID" value="AOW19477.1"/>
    <property type="molecule type" value="Genomic_DNA"/>
</dbReference>
<organism evidence="3 4">
    <name type="scientific">Urechidicola croceus</name>
    <dbReference type="NCBI Taxonomy" id="1850246"/>
    <lineage>
        <taxon>Bacteria</taxon>
        <taxon>Pseudomonadati</taxon>
        <taxon>Bacteroidota</taxon>
        <taxon>Flavobacteriia</taxon>
        <taxon>Flavobacteriales</taxon>
        <taxon>Flavobacteriaceae</taxon>
        <taxon>Urechidicola</taxon>
    </lineage>
</organism>
<dbReference type="Gene3D" id="3.40.50.720">
    <property type="entry name" value="NAD(P)-binding Rossmann-like Domain"/>
    <property type="match status" value="1"/>
</dbReference>
<evidence type="ECO:0000259" key="1">
    <source>
        <dbReference type="Pfam" id="PF03807"/>
    </source>
</evidence>
<evidence type="ECO:0000259" key="2">
    <source>
        <dbReference type="Pfam" id="PF10728"/>
    </source>
</evidence>
<evidence type="ECO:0000313" key="3">
    <source>
        <dbReference type="EMBL" id="AOW19477.1"/>
    </source>
</evidence>
<dbReference type="InterPro" id="IPR018931">
    <property type="entry name" value="DUF2520"/>
</dbReference>
<dbReference type="PANTHER" id="PTHR40459:SF1">
    <property type="entry name" value="CONSERVED HYPOTHETICAL ALANINE AND LEUCINE RICH PROTEIN"/>
    <property type="match status" value="1"/>
</dbReference>
<dbReference type="InterPro" id="IPR037108">
    <property type="entry name" value="TM1727-like_C_sf"/>
</dbReference>
<dbReference type="SUPFAM" id="SSF48179">
    <property type="entry name" value="6-phosphogluconate dehydrogenase C-terminal domain-like"/>
    <property type="match status" value="1"/>
</dbReference>
<dbReference type="AlphaFoldDB" id="A0A1D8P4J1"/>
<gene>
    <name evidence="3" type="ORF">LPB138_01700</name>
</gene>
<dbReference type="RefSeq" id="WP_070235593.1">
    <property type="nucleotide sequence ID" value="NZ_CP017478.1"/>
</dbReference>
<protein>
    <recommendedName>
        <fullName evidence="5">DUF2520 domain-containing protein</fullName>
    </recommendedName>
</protein>
<dbReference type="SUPFAM" id="SSF51735">
    <property type="entry name" value="NAD(P)-binding Rossmann-fold domains"/>
    <property type="match status" value="1"/>
</dbReference>
<dbReference type="Pfam" id="PF10728">
    <property type="entry name" value="DUF2520"/>
    <property type="match status" value="1"/>
</dbReference>
<dbReference type="OrthoDB" id="9810755at2"/>
<dbReference type="KEGG" id="lul:LPB138_01700"/>
<feature type="domain" description="DUF2520" evidence="2">
    <location>
        <begin position="122"/>
        <end position="244"/>
    </location>
</feature>